<evidence type="ECO:0000256" key="1">
    <source>
        <dbReference type="SAM" id="SignalP"/>
    </source>
</evidence>
<keyword evidence="3" id="KW-0645">Protease</keyword>
<comment type="caution">
    <text evidence="3">The sequence shown here is derived from an EMBL/GenBank/DDBJ whole genome shotgun (WGS) entry which is preliminary data.</text>
</comment>
<organism evidence="3 4">
    <name type="scientific">Micrococcus endophyticus</name>
    <dbReference type="NCBI Taxonomy" id="455343"/>
    <lineage>
        <taxon>Bacteria</taxon>
        <taxon>Bacillati</taxon>
        <taxon>Actinomycetota</taxon>
        <taxon>Actinomycetes</taxon>
        <taxon>Micrococcales</taxon>
        <taxon>Micrococcaceae</taxon>
        <taxon>Micrococcus</taxon>
    </lineage>
</organism>
<dbReference type="Pfam" id="PF00144">
    <property type="entry name" value="Beta-lactamase"/>
    <property type="match status" value="1"/>
</dbReference>
<dbReference type="Gene3D" id="3.40.710.10">
    <property type="entry name" value="DD-peptidase/beta-lactamase superfamily"/>
    <property type="match status" value="1"/>
</dbReference>
<evidence type="ECO:0000313" key="3">
    <source>
        <dbReference type="EMBL" id="MBB5847625.1"/>
    </source>
</evidence>
<protein>
    <submittedName>
        <fullName evidence="3">D-alanyl-D-alanine carboxypeptidase</fullName>
        <ecNumber evidence="3">3.4.16.4</ecNumber>
    </submittedName>
</protein>
<keyword evidence="3" id="KW-0378">Hydrolase</keyword>
<dbReference type="InterPro" id="IPR012338">
    <property type="entry name" value="Beta-lactam/transpept-like"/>
</dbReference>
<keyword evidence="3" id="KW-0121">Carboxypeptidase</keyword>
<dbReference type="EC" id="3.4.16.4" evidence="3"/>
<sequence>MSTSRRRLTQGLAAGAACLALPAGLSAPAAAAPSARSSRTPDSAALQAALEALVQWPVAGAVCAAASPAGLVELAAGRRSTASPAPARPQSVARVASVTKAMTATVAFQEIERGTLRLDSTIGEVLPGLWPGRESVTLGQLLNHTSGMPDAVWVLMDHVSLWDLPLEHVRDVVARSYPPRELVELAKQDGWWFEPGTDWGYSNTGYVVAQLMVEAAAGRPLSSLIRDRVFRPAGMHRTRLEEGALVRGAEMEDAAVRPGQTMRLQTIDQSVFAGAAAVNATAGDVVRFYQALMRGRLVGQASVDAMVTPVGAARAAAYGYGIFQVPDPVRAGEVLYGHDGGGFGSASLAVSSRDGSRAMAFTFVGRPYWAAGANEVWPRQTAVLRAAMSLSGTAGRPGGSAGRAAAGAAHAAVGGTRLG</sequence>
<dbReference type="InterPro" id="IPR001466">
    <property type="entry name" value="Beta-lactam-related"/>
</dbReference>
<dbReference type="InterPro" id="IPR050789">
    <property type="entry name" value="Diverse_Enzym_Activities"/>
</dbReference>
<feature type="signal peptide" evidence="1">
    <location>
        <begin position="1"/>
        <end position="31"/>
    </location>
</feature>
<proteinExistence type="predicted"/>
<keyword evidence="1" id="KW-0732">Signal</keyword>
<dbReference type="SUPFAM" id="SSF56601">
    <property type="entry name" value="beta-lactamase/transpeptidase-like"/>
    <property type="match status" value="1"/>
</dbReference>
<evidence type="ECO:0000259" key="2">
    <source>
        <dbReference type="Pfam" id="PF00144"/>
    </source>
</evidence>
<feature type="chain" id="PRO_5038460800" evidence="1">
    <location>
        <begin position="32"/>
        <end position="419"/>
    </location>
</feature>
<dbReference type="GO" id="GO:0009002">
    <property type="term" value="F:serine-type D-Ala-D-Ala carboxypeptidase activity"/>
    <property type="evidence" value="ECO:0007669"/>
    <property type="project" value="UniProtKB-EC"/>
</dbReference>
<dbReference type="PROSITE" id="PS51257">
    <property type="entry name" value="PROKAR_LIPOPROTEIN"/>
    <property type="match status" value="1"/>
</dbReference>
<reference evidence="3 4" key="1">
    <citation type="submission" date="2020-08" db="EMBL/GenBank/DDBJ databases">
        <title>Sequencing the genomes of 1000 actinobacteria strains.</title>
        <authorList>
            <person name="Klenk H.-P."/>
        </authorList>
    </citation>
    <scope>NUCLEOTIDE SEQUENCE [LARGE SCALE GENOMIC DNA]</scope>
    <source>
        <strain evidence="3 4">DSM 17945</strain>
    </source>
</reference>
<dbReference type="Proteomes" id="UP000567246">
    <property type="component" value="Unassembled WGS sequence"/>
</dbReference>
<evidence type="ECO:0000313" key="4">
    <source>
        <dbReference type="Proteomes" id="UP000567246"/>
    </source>
</evidence>
<keyword evidence="4" id="KW-1185">Reference proteome</keyword>
<dbReference type="InterPro" id="IPR006311">
    <property type="entry name" value="TAT_signal"/>
</dbReference>
<dbReference type="PROSITE" id="PS51318">
    <property type="entry name" value="TAT"/>
    <property type="match status" value="1"/>
</dbReference>
<name>A0A7W9JGS8_9MICC</name>
<feature type="domain" description="Beta-lactamase-related" evidence="2">
    <location>
        <begin position="61"/>
        <end position="347"/>
    </location>
</feature>
<dbReference type="PANTHER" id="PTHR43283">
    <property type="entry name" value="BETA-LACTAMASE-RELATED"/>
    <property type="match status" value="1"/>
</dbReference>
<dbReference type="RefSeq" id="WP_158491523.1">
    <property type="nucleotide sequence ID" value="NZ_BAABAG010000002.1"/>
</dbReference>
<gene>
    <name evidence="3" type="ORF">HDA33_000189</name>
</gene>
<accession>A0A7W9JGS8</accession>
<dbReference type="EMBL" id="JACHMW010000001">
    <property type="protein sequence ID" value="MBB5847625.1"/>
    <property type="molecule type" value="Genomic_DNA"/>
</dbReference>
<dbReference type="AlphaFoldDB" id="A0A7W9JGS8"/>